<organism evidence="2 3">
    <name type="scientific">Dendrothele bispora (strain CBS 962.96)</name>
    <dbReference type="NCBI Taxonomy" id="1314807"/>
    <lineage>
        <taxon>Eukaryota</taxon>
        <taxon>Fungi</taxon>
        <taxon>Dikarya</taxon>
        <taxon>Basidiomycota</taxon>
        <taxon>Agaricomycotina</taxon>
        <taxon>Agaricomycetes</taxon>
        <taxon>Agaricomycetidae</taxon>
        <taxon>Agaricales</taxon>
        <taxon>Agaricales incertae sedis</taxon>
        <taxon>Dendrothele</taxon>
    </lineage>
</organism>
<sequence length="403" mass="44760">MTSPPPPSPPSPAANPRGSNEPELVHYWERRSEEGGVYDKMINMDLAMGDEGLGQLEAGSSIILGHHFDNHQKYVKPNNKPIHVQLVGEFVAGTKVHPTGNHSPPPNKFEAIHDKSRIKFNWTLRCPEGAPEPLVTLFHNQVSTLFFAIHSDDRHARKHWVTHTLPDDESDLIHFSTPNIFQPNSSGTAPDEKKMQKRPLNRKSSAVSSSSSTTMSSQDNGETNMPTRKVGETYPPSVMPGYGGPWFDFSSAARLVQLDITDPSGRVIPPWEWYKWIAEGSLAYLTAEMYVYEIKGRKYYTLGMKSLQILDKGDLTPIRPGIRHLESTVSTPPPAEEEPSTATLPLVSPGKIIFTPTLVQKGKQKIVPDPTIVDTPTRVSKRKQPIDAVEADTSKTKKPKPNK</sequence>
<gene>
    <name evidence="2" type="ORF">K435DRAFT_791120</name>
</gene>
<dbReference type="Proteomes" id="UP000297245">
    <property type="component" value="Unassembled WGS sequence"/>
</dbReference>
<reference evidence="2 3" key="1">
    <citation type="journal article" date="2019" name="Nat. Ecol. Evol.">
        <title>Megaphylogeny resolves global patterns of mushroom evolution.</title>
        <authorList>
            <person name="Varga T."/>
            <person name="Krizsan K."/>
            <person name="Foldi C."/>
            <person name="Dima B."/>
            <person name="Sanchez-Garcia M."/>
            <person name="Sanchez-Ramirez S."/>
            <person name="Szollosi G.J."/>
            <person name="Szarkandi J.G."/>
            <person name="Papp V."/>
            <person name="Albert L."/>
            <person name="Andreopoulos W."/>
            <person name="Angelini C."/>
            <person name="Antonin V."/>
            <person name="Barry K.W."/>
            <person name="Bougher N.L."/>
            <person name="Buchanan P."/>
            <person name="Buyck B."/>
            <person name="Bense V."/>
            <person name="Catcheside P."/>
            <person name="Chovatia M."/>
            <person name="Cooper J."/>
            <person name="Damon W."/>
            <person name="Desjardin D."/>
            <person name="Finy P."/>
            <person name="Geml J."/>
            <person name="Haridas S."/>
            <person name="Hughes K."/>
            <person name="Justo A."/>
            <person name="Karasinski D."/>
            <person name="Kautmanova I."/>
            <person name="Kiss B."/>
            <person name="Kocsube S."/>
            <person name="Kotiranta H."/>
            <person name="LaButti K.M."/>
            <person name="Lechner B.E."/>
            <person name="Liimatainen K."/>
            <person name="Lipzen A."/>
            <person name="Lukacs Z."/>
            <person name="Mihaltcheva S."/>
            <person name="Morgado L.N."/>
            <person name="Niskanen T."/>
            <person name="Noordeloos M.E."/>
            <person name="Ohm R.A."/>
            <person name="Ortiz-Santana B."/>
            <person name="Ovrebo C."/>
            <person name="Racz N."/>
            <person name="Riley R."/>
            <person name="Savchenko A."/>
            <person name="Shiryaev A."/>
            <person name="Soop K."/>
            <person name="Spirin V."/>
            <person name="Szebenyi C."/>
            <person name="Tomsovsky M."/>
            <person name="Tulloss R.E."/>
            <person name="Uehling J."/>
            <person name="Grigoriev I.V."/>
            <person name="Vagvolgyi C."/>
            <person name="Papp T."/>
            <person name="Martin F.M."/>
            <person name="Miettinen O."/>
            <person name="Hibbett D.S."/>
            <person name="Nagy L.G."/>
        </authorList>
    </citation>
    <scope>NUCLEOTIDE SEQUENCE [LARGE SCALE GENOMIC DNA]</scope>
    <source>
        <strain evidence="2 3">CBS 962.96</strain>
    </source>
</reference>
<evidence type="ECO:0000313" key="2">
    <source>
        <dbReference type="EMBL" id="THV04230.1"/>
    </source>
</evidence>
<evidence type="ECO:0000313" key="3">
    <source>
        <dbReference type="Proteomes" id="UP000297245"/>
    </source>
</evidence>
<feature type="region of interest" description="Disordered" evidence="1">
    <location>
        <begin position="365"/>
        <end position="403"/>
    </location>
</feature>
<evidence type="ECO:0000256" key="1">
    <source>
        <dbReference type="SAM" id="MobiDB-lite"/>
    </source>
</evidence>
<name>A0A4S8MMS4_DENBC</name>
<feature type="compositionally biased region" description="Polar residues" evidence="1">
    <location>
        <begin position="176"/>
        <end position="188"/>
    </location>
</feature>
<dbReference type="OrthoDB" id="3033531at2759"/>
<keyword evidence="3" id="KW-1185">Reference proteome</keyword>
<protein>
    <submittedName>
        <fullName evidence="2">Uncharacterized protein</fullName>
    </submittedName>
</protein>
<feature type="region of interest" description="Disordered" evidence="1">
    <location>
        <begin position="174"/>
        <end position="235"/>
    </location>
</feature>
<dbReference type="AlphaFoldDB" id="A0A4S8MMS4"/>
<feature type="region of interest" description="Disordered" evidence="1">
    <location>
        <begin position="1"/>
        <end position="22"/>
    </location>
</feature>
<feature type="compositionally biased region" description="Pro residues" evidence="1">
    <location>
        <begin position="1"/>
        <end position="13"/>
    </location>
</feature>
<dbReference type="EMBL" id="ML179058">
    <property type="protein sequence ID" value="THV04230.1"/>
    <property type="molecule type" value="Genomic_DNA"/>
</dbReference>
<accession>A0A4S8MMS4</accession>
<feature type="compositionally biased region" description="Low complexity" evidence="1">
    <location>
        <begin position="204"/>
        <end position="217"/>
    </location>
</feature>
<proteinExistence type="predicted"/>